<feature type="domain" description="Tetrahydrofolate dehydrogenase/cyclohydrolase catalytic" evidence="13">
    <location>
        <begin position="7"/>
        <end position="122"/>
    </location>
</feature>
<evidence type="ECO:0000256" key="2">
    <source>
        <dbReference type="ARBA" id="ARBA00011738"/>
    </source>
</evidence>
<keyword evidence="5 12" id="KW-0658">Purine biosynthesis</keyword>
<feature type="binding site" evidence="12">
    <location>
        <begin position="167"/>
        <end position="169"/>
    </location>
    <ligand>
        <name>NADP(+)</name>
        <dbReference type="ChEBI" id="CHEBI:58349"/>
    </ligand>
</feature>
<dbReference type="FunFam" id="3.40.50.720:FF:000094">
    <property type="entry name" value="Bifunctional protein FolD"/>
    <property type="match status" value="1"/>
</dbReference>
<dbReference type="GO" id="GO:0009086">
    <property type="term" value="P:methionine biosynthetic process"/>
    <property type="evidence" value="ECO:0007669"/>
    <property type="project" value="UniProtKB-KW"/>
</dbReference>
<evidence type="ECO:0000256" key="10">
    <source>
        <dbReference type="ARBA" id="ARBA00023167"/>
    </source>
</evidence>
<comment type="catalytic activity">
    <reaction evidence="12">
        <text>(6R)-5,10-methenyltetrahydrofolate + H2O = (6R)-10-formyltetrahydrofolate + H(+)</text>
        <dbReference type="Rhea" id="RHEA:23700"/>
        <dbReference type="ChEBI" id="CHEBI:15377"/>
        <dbReference type="ChEBI" id="CHEBI:15378"/>
        <dbReference type="ChEBI" id="CHEBI:57455"/>
        <dbReference type="ChEBI" id="CHEBI:195366"/>
        <dbReference type="EC" id="3.5.4.9"/>
    </reaction>
</comment>
<comment type="caution">
    <text evidence="15">The sequence shown here is derived from an EMBL/GenBank/DDBJ whole genome shotgun (WGS) entry which is preliminary data.</text>
</comment>
<comment type="similarity">
    <text evidence="12">Belongs to the tetrahydrofolate dehydrogenase/cyclohydrolase family.</text>
</comment>
<comment type="function">
    <text evidence="12">Catalyzes the oxidation of 5,10-methylenetetrahydrofolate to 5,10-methenyltetrahydrofolate and then the hydrolysis of 5,10-methenyltetrahydrofolate to 10-formyltetrahydrofolate.</text>
</comment>
<keyword evidence="9 12" id="KW-0368">Histidine biosynthesis</keyword>
<dbReference type="GO" id="GO:0005829">
    <property type="term" value="C:cytosol"/>
    <property type="evidence" value="ECO:0007669"/>
    <property type="project" value="TreeGrafter"/>
</dbReference>
<evidence type="ECO:0000256" key="1">
    <source>
        <dbReference type="ARBA" id="ARBA00004777"/>
    </source>
</evidence>
<dbReference type="GO" id="GO:0006164">
    <property type="term" value="P:purine nucleotide biosynthetic process"/>
    <property type="evidence" value="ECO:0007669"/>
    <property type="project" value="UniProtKB-KW"/>
</dbReference>
<evidence type="ECO:0000256" key="8">
    <source>
        <dbReference type="ARBA" id="ARBA00023002"/>
    </source>
</evidence>
<keyword evidence="11 12" id="KW-0511">Multifunctional enzyme</keyword>
<feature type="domain" description="Tetrahydrofolate dehydrogenase/cyclohydrolase NAD(P)-binding" evidence="14">
    <location>
        <begin position="141"/>
        <end position="280"/>
    </location>
</feature>
<dbReference type="GO" id="GO:0000105">
    <property type="term" value="P:L-histidine biosynthetic process"/>
    <property type="evidence" value="ECO:0007669"/>
    <property type="project" value="UniProtKB-KW"/>
</dbReference>
<dbReference type="Pfam" id="PF00763">
    <property type="entry name" value="THF_DHG_CYH"/>
    <property type="match status" value="1"/>
</dbReference>
<dbReference type="SUPFAM" id="SSF51735">
    <property type="entry name" value="NAD(P)-binding Rossmann-fold domains"/>
    <property type="match status" value="1"/>
</dbReference>
<keyword evidence="3 12" id="KW-0554">One-carbon metabolism</keyword>
<name>A0A151B6Z5_9CLOT</name>
<dbReference type="GO" id="GO:0004477">
    <property type="term" value="F:methenyltetrahydrofolate cyclohydrolase activity"/>
    <property type="evidence" value="ECO:0007669"/>
    <property type="project" value="UniProtKB-UniRule"/>
</dbReference>
<keyword evidence="8 12" id="KW-0560">Oxidoreductase</keyword>
<evidence type="ECO:0000256" key="11">
    <source>
        <dbReference type="ARBA" id="ARBA00023268"/>
    </source>
</evidence>
<keyword evidence="10 12" id="KW-0486">Methionine biosynthesis</keyword>
<accession>A0A151B6Z5</accession>
<evidence type="ECO:0000256" key="5">
    <source>
        <dbReference type="ARBA" id="ARBA00022755"/>
    </source>
</evidence>
<evidence type="ECO:0000256" key="3">
    <source>
        <dbReference type="ARBA" id="ARBA00022563"/>
    </source>
</evidence>
<comment type="pathway">
    <text evidence="1 12">One-carbon metabolism; tetrahydrofolate interconversion.</text>
</comment>
<evidence type="ECO:0000313" key="15">
    <source>
        <dbReference type="EMBL" id="KYH35695.1"/>
    </source>
</evidence>
<dbReference type="HAMAP" id="MF_01576">
    <property type="entry name" value="THF_DHG_CYH"/>
    <property type="match status" value="1"/>
</dbReference>
<dbReference type="GO" id="GO:0004488">
    <property type="term" value="F:methylenetetrahydrofolate dehydrogenase (NADP+) activity"/>
    <property type="evidence" value="ECO:0007669"/>
    <property type="project" value="UniProtKB-UniRule"/>
</dbReference>
<dbReference type="SUPFAM" id="SSF53223">
    <property type="entry name" value="Aminoacid dehydrogenase-like, N-terminal domain"/>
    <property type="match status" value="1"/>
</dbReference>
<dbReference type="PATRIC" id="fig|1121338.3.peg.90"/>
<dbReference type="EC" id="3.5.4.9" evidence="12"/>
<dbReference type="CDD" id="cd01080">
    <property type="entry name" value="NAD_bind_m-THF_DH_Cyclohyd"/>
    <property type="match status" value="1"/>
</dbReference>
<dbReference type="AlphaFoldDB" id="A0A151B6Z5"/>
<proteinExistence type="inferred from homology"/>
<dbReference type="PANTHER" id="PTHR48099">
    <property type="entry name" value="C-1-TETRAHYDROFOLATE SYNTHASE, CYTOPLASMIC-RELATED"/>
    <property type="match status" value="1"/>
</dbReference>
<dbReference type="PRINTS" id="PR00085">
    <property type="entry name" value="THFDHDRGNASE"/>
</dbReference>
<dbReference type="Pfam" id="PF02882">
    <property type="entry name" value="THF_DHG_CYH_C"/>
    <property type="match status" value="1"/>
</dbReference>
<comment type="caution">
    <text evidence="12">Lacks conserved residue(s) required for the propagation of feature annotation.</text>
</comment>
<evidence type="ECO:0000256" key="6">
    <source>
        <dbReference type="ARBA" id="ARBA00022801"/>
    </source>
</evidence>
<comment type="catalytic activity">
    <reaction evidence="12">
        <text>(6R)-5,10-methylene-5,6,7,8-tetrahydrofolate + NADP(+) = (6R)-5,10-methenyltetrahydrofolate + NADPH</text>
        <dbReference type="Rhea" id="RHEA:22812"/>
        <dbReference type="ChEBI" id="CHEBI:15636"/>
        <dbReference type="ChEBI" id="CHEBI:57455"/>
        <dbReference type="ChEBI" id="CHEBI:57783"/>
        <dbReference type="ChEBI" id="CHEBI:58349"/>
        <dbReference type="EC" id="1.5.1.5"/>
    </reaction>
</comment>
<evidence type="ECO:0000256" key="12">
    <source>
        <dbReference type="HAMAP-Rule" id="MF_01576"/>
    </source>
</evidence>
<dbReference type="Gene3D" id="3.40.50.10860">
    <property type="entry name" value="Leucine Dehydrogenase, chain A, domain 1"/>
    <property type="match status" value="1"/>
</dbReference>
<evidence type="ECO:0000259" key="14">
    <source>
        <dbReference type="Pfam" id="PF02882"/>
    </source>
</evidence>
<gene>
    <name evidence="12 15" type="primary">folD</name>
    <name evidence="15" type="ORF">CLTEP_00880</name>
</gene>
<keyword evidence="16" id="KW-1185">Reference proteome</keyword>
<dbReference type="GO" id="GO:0035999">
    <property type="term" value="P:tetrahydrofolate interconversion"/>
    <property type="evidence" value="ECO:0007669"/>
    <property type="project" value="UniProtKB-UniRule"/>
</dbReference>
<dbReference type="InterPro" id="IPR046346">
    <property type="entry name" value="Aminoacid_DH-like_N_sf"/>
</dbReference>
<dbReference type="OrthoDB" id="9803580at2"/>
<evidence type="ECO:0000256" key="7">
    <source>
        <dbReference type="ARBA" id="ARBA00022857"/>
    </source>
</evidence>
<sequence>MKVGTILSGIELANEYKKKIREIVYETKEKGIPVPCLAAVLVGNDGGSEAYVKNQKRVCEKLGVEHKLISFDNDVTEEELLNTIDELNNDVNINGIIIQFPLPKHINAKHIIKKILPSKDVDGLTELNFARLYKGERCFTPCTSRAVLELINKTGINIEGKHAVVVGRSDIIGKPVALLLLRNNATVTICHSKTRDLIDICKNADILISCIGKPGIITKDYVKKGAIVIDVGTTRVDGKIRGDVDFEEVKEIASYITPVPGGVGSVTTTMLIMNTCDAFLYQEQKK</sequence>
<dbReference type="InterPro" id="IPR020631">
    <property type="entry name" value="THF_DH/CycHdrlase_NAD-bd_dom"/>
</dbReference>
<evidence type="ECO:0000259" key="13">
    <source>
        <dbReference type="Pfam" id="PF00763"/>
    </source>
</evidence>
<reference evidence="15 16" key="1">
    <citation type="submission" date="2016-02" db="EMBL/GenBank/DDBJ databases">
        <title>Genome sequence of Clostridium tepidiprofundi DSM 19306.</title>
        <authorList>
            <person name="Poehlein A."/>
            <person name="Daniel R."/>
        </authorList>
    </citation>
    <scope>NUCLEOTIDE SEQUENCE [LARGE SCALE GENOMIC DNA]</scope>
    <source>
        <strain evidence="15 16">DSM 19306</strain>
    </source>
</reference>
<comment type="subunit">
    <text evidence="2 12">Homodimer.</text>
</comment>
<dbReference type="FunFam" id="3.40.50.10860:FF:000005">
    <property type="entry name" value="C-1-tetrahydrofolate synthase, cytoplasmic, putative"/>
    <property type="match status" value="1"/>
</dbReference>
<keyword evidence="4 12" id="KW-0028">Amino-acid biosynthesis</keyword>
<dbReference type="Gene3D" id="3.40.50.720">
    <property type="entry name" value="NAD(P)-binding Rossmann-like Domain"/>
    <property type="match status" value="1"/>
</dbReference>
<dbReference type="InterPro" id="IPR036291">
    <property type="entry name" value="NAD(P)-bd_dom_sf"/>
</dbReference>
<evidence type="ECO:0000256" key="9">
    <source>
        <dbReference type="ARBA" id="ARBA00023102"/>
    </source>
</evidence>
<dbReference type="EC" id="1.5.1.5" evidence="12"/>
<feature type="binding site" evidence="12">
    <location>
        <position position="233"/>
    </location>
    <ligand>
        <name>NADP(+)</name>
        <dbReference type="ChEBI" id="CHEBI:58349"/>
    </ligand>
</feature>
<dbReference type="Proteomes" id="UP000075531">
    <property type="component" value="Unassembled WGS sequence"/>
</dbReference>
<dbReference type="PANTHER" id="PTHR48099:SF5">
    <property type="entry name" value="C-1-TETRAHYDROFOLATE SYNTHASE, CYTOPLASMIC"/>
    <property type="match status" value="1"/>
</dbReference>
<dbReference type="InterPro" id="IPR000672">
    <property type="entry name" value="THF_DH/CycHdrlase"/>
</dbReference>
<keyword evidence="6 12" id="KW-0378">Hydrolase</keyword>
<dbReference type="UniPathway" id="UPA00193"/>
<evidence type="ECO:0000256" key="4">
    <source>
        <dbReference type="ARBA" id="ARBA00022605"/>
    </source>
</evidence>
<dbReference type="STRING" id="1121338.CLTEP_00880"/>
<organism evidence="15 16">
    <name type="scientific">Clostridium tepidiprofundi DSM 19306</name>
    <dbReference type="NCBI Taxonomy" id="1121338"/>
    <lineage>
        <taxon>Bacteria</taxon>
        <taxon>Bacillati</taxon>
        <taxon>Bacillota</taxon>
        <taxon>Clostridia</taxon>
        <taxon>Eubacteriales</taxon>
        <taxon>Clostridiaceae</taxon>
        <taxon>Clostridium</taxon>
    </lineage>
</organism>
<keyword evidence="7 12" id="KW-0521">NADP</keyword>
<protein>
    <recommendedName>
        <fullName evidence="12">Bifunctional protein FolD</fullName>
    </recommendedName>
    <domain>
        <recommendedName>
            <fullName evidence="12">Methylenetetrahydrofolate dehydrogenase</fullName>
            <ecNumber evidence="12">1.5.1.5</ecNumber>
        </recommendedName>
    </domain>
    <domain>
        <recommendedName>
            <fullName evidence="12">Methenyltetrahydrofolate cyclohydrolase</fullName>
            <ecNumber evidence="12">3.5.4.9</ecNumber>
        </recommendedName>
    </domain>
</protein>
<dbReference type="InterPro" id="IPR020630">
    <property type="entry name" value="THF_DH/CycHdrlase_cat_dom"/>
</dbReference>
<evidence type="ECO:0000313" key="16">
    <source>
        <dbReference type="Proteomes" id="UP000075531"/>
    </source>
</evidence>
<dbReference type="EMBL" id="LTBA01000001">
    <property type="protein sequence ID" value="KYH35695.1"/>
    <property type="molecule type" value="Genomic_DNA"/>
</dbReference>